<feature type="transmembrane region" description="Helical" evidence="2">
    <location>
        <begin position="93"/>
        <end position="116"/>
    </location>
</feature>
<dbReference type="OrthoDB" id="5242705at2759"/>
<dbReference type="PANTHER" id="PTHR35394:SF5">
    <property type="entry name" value="DUF3176 DOMAIN-CONTAINING PROTEIN"/>
    <property type="match status" value="1"/>
</dbReference>
<evidence type="ECO:0000256" key="2">
    <source>
        <dbReference type="SAM" id="Phobius"/>
    </source>
</evidence>
<feature type="transmembrane region" description="Helical" evidence="2">
    <location>
        <begin position="454"/>
        <end position="474"/>
    </location>
</feature>
<evidence type="ECO:0000256" key="1">
    <source>
        <dbReference type="SAM" id="MobiDB-lite"/>
    </source>
</evidence>
<proteinExistence type="predicted"/>
<accession>A0A8H6VFS6</accession>
<dbReference type="Proteomes" id="UP000660729">
    <property type="component" value="Unassembled WGS sequence"/>
</dbReference>
<reference evidence="3" key="1">
    <citation type="submission" date="2020-04" db="EMBL/GenBank/DDBJ databases">
        <title>Draft genome resource of the tomato pathogen Pseudocercospora fuligena.</title>
        <authorList>
            <person name="Zaccaron A."/>
        </authorList>
    </citation>
    <scope>NUCLEOTIDE SEQUENCE</scope>
    <source>
        <strain evidence="3">PF001</strain>
    </source>
</reference>
<protein>
    <submittedName>
        <fullName evidence="3">Uncharacterized protein</fullName>
    </submittedName>
</protein>
<dbReference type="InterPro" id="IPR021514">
    <property type="entry name" value="DUF3176"/>
</dbReference>
<evidence type="ECO:0000313" key="3">
    <source>
        <dbReference type="EMBL" id="KAF7190708.1"/>
    </source>
</evidence>
<dbReference type="Pfam" id="PF11374">
    <property type="entry name" value="DUF3176"/>
    <property type="match status" value="1"/>
</dbReference>
<feature type="transmembrane region" description="Helical" evidence="2">
    <location>
        <begin position="59"/>
        <end position="81"/>
    </location>
</feature>
<dbReference type="PANTHER" id="PTHR35394">
    <property type="entry name" value="DUF3176 DOMAIN-CONTAINING PROTEIN"/>
    <property type="match status" value="1"/>
</dbReference>
<keyword evidence="2" id="KW-0472">Membrane</keyword>
<keyword evidence="2" id="KW-0812">Transmembrane</keyword>
<feature type="transmembrane region" description="Helical" evidence="2">
    <location>
        <begin position="162"/>
        <end position="181"/>
    </location>
</feature>
<dbReference type="AlphaFoldDB" id="A0A8H6VFS6"/>
<feature type="transmembrane region" description="Helical" evidence="2">
    <location>
        <begin position="550"/>
        <end position="569"/>
    </location>
</feature>
<dbReference type="EMBL" id="JABCIY010000168">
    <property type="protein sequence ID" value="KAF7190708.1"/>
    <property type="molecule type" value="Genomic_DNA"/>
</dbReference>
<comment type="caution">
    <text evidence="3">The sequence shown here is derived from an EMBL/GenBank/DDBJ whole genome shotgun (WGS) entry which is preliminary data.</text>
</comment>
<sequence>MAVTGEPTYHMLPGATESPSHSRKEEKDNAMVNVAPLGNGAVSSKVTAFTSGLATLEDWWFLEVLGISLSAGALIAIAIILSHFDNAPQPRWATVSLNTLVSWLSTLAKAMVLIPVSRGLAQLKWTWMAEKERALSDLQTFDNASRGLMGSLVLLFEQPGRHLAALAAIATLLALGFDPFIQNFIQYSPQSAVNATAPAFVSNASEYASVGIPMSASRSGGSWVYLVDPVMKANVYNSLINMDDSQAWSLPQYVCESGNCTWDPIATLAVRPSCKSFFHLLRRNCTTPFAGSSEETCDLGPPGMVPSLTYNKYASAMDIVMNLTTSNVSLVHENGPFKAVRMLMAEGSNMNATALAYGHSISNDSTIIATECNFEICVQSLQASVLAGNYVERSIAWYCNSTFLRRPEDWDALNPDSPTGWRWLEIRPPWGEEHGMRPNTTFGMTSRTLGSLQTFLSAIFAGYVYVSTPALMVISENPMYAAHDIAGSIFYGNLSGCVDQTDHLRCAAENTARAMTKTFRDSAVVARGRQDAVMATGRTLIMLSYVHIQWPWIILPVLVWLLAAVVWIGTSLKTRRAKIPSWREDILPLLFLYREEDKALGTEISSTSDNDFAALAGSTKVRLRVSDGRARLVET</sequence>
<organism evidence="3 4">
    <name type="scientific">Pseudocercospora fuligena</name>
    <dbReference type="NCBI Taxonomy" id="685502"/>
    <lineage>
        <taxon>Eukaryota</taxon>
        <taxon>Fungi</taxon>
        <taxon>Dikarya</taxon>
        <taxon>Ascomycota</taxon>
        <taxon>Pezizomycotina</taxon>
        <taxon>Dothideomycetes</taxon>
        <taxon>Dothideomycetidae</taxon>
        <taxon>Mycosphaerellales</taxon>
        <taxon>Mycosphaerellaceae</taxon>
        <taxon>Pseudocercospora</taxon>
    </lineage>
</organism>
<keyword evidence="4" id="KW-1185">Reference proteome</keyword>
<evidence type="ECO:0000313" key="4">
    <source>
        <dbReference type="Proteomes" id="UP000660729"/>
    </source>
</evidence>
<gene>
    <name evidence="3" type="ORF">HII31_07867</name>
</gene>
<feature type="region of interest" description="Disordered" evidence="1">
    <location>
        <begin position="1"/>
        <end position="27"/>
    </location>
</feature>
<keyword evidence="2" id="KW-1133">Transmembrane helix</keyword>
<name>A0A8H6VFS6_9PEZI</name>